<protein>
    <recommendedName>
        <fullName evidence="5">VWFA domain-containing protein</fullName>
    </recommendedName>
</protein>
<dbReference type="OrthoDB" id="2436667at2759"/>
<keyword evidence="2" id="KW-0689">Ribosomal protein</keyword>
<feature type="compositionally biased region" description="Polar residues" evidence="4">
    <location>
        <begin position="291"/>
        <end position="304"/>
    </location>
</feature>
<dbReference type="GO" id="GO:0002181">
    <property type="term" value="P:cytoplasmic translation"/>
    <property type="evidence" value="ECO:0007669"/>
    <property type="project" value="TreeGrafter"/>
</dbReference>
<dbReference type="SUPFAM" id="SSF53300">
    <property type="entry name" value="vWA-like"/>
    <property type="match status" value="1"/>
</dbReference>
<dbReference type="InterPro" id="IPR000915">
    <property type="entry name" value="60S_ribosomal_eL6"/>
</dbReference>
<comment type="similarity">
    <text evidence="1">Belongs to the eukaryotic ribosomal protein eL6 family.</text>
</comment>
<reference evidence="6 7" key="1">
    <citation type="submission" date="2019-02" db="EMBL/GenBank/DDBJ databases">
        <title>Genome sequencing of the rare red list fungi Phellinidium pouzarii.</title>
        <authorList>
            <person name="Buettner E."/>
            <person name="Kellner H."/>
        </authorList>
    </citation>
    <scope>NUCLEOTIDE SEQUENCE [LARGE SCALE GENOMIC DNA]</scope>
    <source>
        <strain evidence="6 7">DSM 108285</strain>
    </source>
</reference>
<evidence type="ECO:0000313" key="7">
    <source>
        <dbReference type="Proteomes" id="UP000308199"/>
    </source>
</evidence>
<dbReference type="Gene3D" id="2.30.30.30">
    <property type="match status" value="1"/>
</dbReference>
<dbReference type="FunFam" id="2.30.30.30:FF:000014">
    <property type="entry name" value="60S ribosomal protein L6"/>
    <property type="match status" value="1"/>
</dbReference>
<evidence type="ECO:0000256" key="2">
    <source>
        <dbReference type="ARBA" id="ARBA00022980"/>
    </source>
</evidence>
<gene>
    <name evidence="6" type="ORF">EW145_g474</name>
</gene>
<dbReference type="GO" id="GO:0000027">
    <property type="term" value="P:ribosomal large subunit assembly"/>
    <property type="evidence" value="ECO:0007669"/>
    <property type="project" value="TreeGrafter"/>
</dbReference>
<keyword evidence="7" id="KW-1185">Reference proteome</keyword>
<organism evidence="6 7">
    <name type="scientific">Phellinidium pouzarii</name>
    <dbReference type="NCBI Taxonomy" id="167371"/>
    <lineage>
        <taxon>Eukaryota</taxon>
        <taxon>Fungi</taxon>
        <taxon>Dikarya</taxon>
        <taxon>Basidiomycota</taxon>
        <taxon>Agaricomycotina</taxon>
        <taxon>Agaricomycetes</taxon>
        <taxon>Hymenochaetales</taxon>
        <taxon>Hymenochaetaceae</taxon>
        <taxon>Phellinidium</taxon>
    </lineage>
</organism>
<evidence type="ECO:0000256" key="4">
    <source>
        <dbReference type="SAM" id="MobiDB-lite"/>
    </source>
</evidence>
<evidence type="ECO:0000256" key="3">
    <source>
        <dbReference type="ARBA" id="ARBA00023274"/>
    </source>
</evidence>
<dbReference type="GO" id="GO:0022625">
    <property type="term" value="C:cytosolic large ribosomal subunit"/>
    <property type="evidence" value="ECO:0007669"/>
    <property type="project" value="TreeGrafter"/>
</dbReference>
<feature type="region of interest" description="Disordered" evidence="4">
    <location>
        <begin position="291"/>
        <end position="310"/>
    </location>
</feature>
<dbReference type="PANTHER" id="PTHR10715:SF0">
    <property type="entry name" value="LARGE RIBOSOMAL SUBUNIT PROTEIN EL6"/>
    <property type="match status" value="1"/>
</dbReference>
<accession>A0A4S4LIU6</accession>
<dbReference type="AlphaFoldDB" id="A0A4S4LIU6"/>
<dbReference type="GO" id="GO:0003723">
    <property type="term" value="F:RNA binding"/>
    <property type="evidence" value="ECO:0007669"/>
    <property type="project" value="TreeGrafter"/>
</dbReference>
<name>A0A4S4LIU6_9AGAM</name>
<dbReference type="InterPro" id="IPR014722">
    <property type="entry name" value="Rib_uL2_dom2"/>
</dbReference>
<comment type="caution">
    <text evidence="6">The sequence shown here is derived from an EMBL/GenBank/DDBJ whole genome shotgun (WGS) entry which is preliminary data.</text>
</comment>
<dbReference type="PANTHER" id="PTHR10715">
    <property type="entry name" value="60S RIBOSOMAL PROTEIN L6"/>
    <property type="match status" value="1"/>
</dbReference>
<feature type="domain" description="VWFA" evidence="5">
    <location>
        <begin position="394"/>
        <end position="591"/>
    </location>
</feature>
<dbReference type="GO" id="GO:0003735">
    <property type="term" value="F:structural constituent of ribosome"/>
    <property type="evidence" value="ECO:0007669"/>
    <property type="project" value="InterPro"/>
</dbReference>
<keyword evidence="3" id="KW-0687">Ribonucleoprotein</keyword>
<feature type="region of interest" description="Disordered" evidence="4">
    <location>
        <begin position="1"/>
        <end position="28"/>
    </location>
</feature>
<dbReference type="InterPro" id="IPR041997">
    <property type="entry name" value="Ribosomal_eL6_KOW"/>
</dbReference>
<dbReference type="InterPro" id="IPR036465">
    <property type="entry name" value="vWFA_dom_sf"/>
</dbReference>
<dbReference type="InterPro" id="IPR002035">
    <property type="entry name" value="VWF_A"/>
</dbReference>
<dbReference type="EMBL" id="SGPK01000009">
    <property type="protein sequence ID" value="THH11715.1"/>
    <property type="molecule type" value="Genomic_DNA"/>
</dbReference>
<proteinExistence type="inferred from homology"/>
<evidence type="ECO:0000256" key="1">
    <source>
        <dbReference type="ARBA" id="ARBA00010592"/>
    </source>
</evidence>
<dbReference type="Proteomes" id="UP000308199">
    <property type="component" value="Unassembled WGS sequence"/>
</dbReference>
<dbReference type="Gene3D" id="3.40.50.410">
    <property type="entry name" value="von Willebrand factor, type A domain"/>
    <property type="match status" value="1"/>
</dbReference>
<dbReference type="InterPro" id="IPR008991">
    <property type="entry name" value="Translation_prot_SH3-like_sf"/>
</dbReference>
<dbReference type="PROSITE" id="PS50234">
    <property type="entry name" value="VWFA"/>
    <property type="match status" value="1"/>
</dbReference>
<dbReference type="CDD" id="cd13156">
    <property type="entry name" value="KOW_RPL6"/>
    <property type="match status" value="1"/>
</dbReference>
<evidence type="ECO:0000313" key="6">
    <source>
        <dbReference type="EMBL" id="THH11715.1"/>
    </source>
</evidence>
<sequence length="608" mass="66508">MAAEAPAHTEKQIGGEKNGGTRLVPTTKASRFYPAEDARLPKKSRKVAKPTKLRSSIVPGSVLILLAGRFSGKRVVFLKQLDSGLLLVTGPYKVNGVPLRRVNQAYVIVTQTRIDLGDFKVDEKVNDAYFAKTKAKGSKSAEEEFFAEGKPREKDALPESKLTIQKEVDAAVIAAVRKTENLAKYLKATFGPEFIVSSSRNTSPTQSQVPVHVSLRSRRSTFSASRTSLSNVEASNVRRTRSANASPGREVELFQGAPPPYTSVYLNAPSSGFKPLEALDMHLAVPDVSHQTNGHRTAVSSVTPGNRGDNRIHSVAESQRSTSLDPEVEIVPEEFGYGIGDGMKADSKHAQVVMIPTAASSSRLTSRSELRLTSNPVPRTQRTEDPLELLSRYKTVFIIDDSSSMAGEKWVEAREALASLADIASKYDMDGIDAYFLNANRSAHNMRNASSVKRQFDSIQPHGISLLGRKIEELLHDYLTILESAKQDVSRGDLRAVQRVTPINYIIITDGVPTDDPEAVIVQAARRLDKGNFPLSQVGIQFVQVGDDPRATEALRELDDGLPKEYGIRDMVDFTPYRGGALDSEMLIKILLGGISRRVDKKGAKSVL</sequence>
<dbReference type="SUPFAM" id="SSF50104">
    <property type="entry name" value="Translation proteins SH3-like domain"/>
    <property type="match status" value="1"/>
</dbReference>
<evidence type="ECO:0000259" key="5">
    <source>
        <dbReference type="PROSITE" id="PS50234"/>
    </source>
</evidence>
<dbReference type="Pfam" id="PF01159">
    <property type="entry name" value="Ribosomal_L6e"/>
    <property type="match status" value="1"/>
</dbReference>